<reference evidence="4 5" key="1">
    <citation type="journal article" date="2019" name="Int. J. Syst. Evol. Microbiol.">
        <title>The Global Catalogue of Microorganisms (GCM) 10K type strain sequencing project: providing services to taxonomists for standard genome sequencing and annotation.</title>
        <authorList>
            <consortium name="The Broad Institute Genomics Platform"/>
            <consortium name="The Broad Institute Genome Sequencing Center for Infectious Disease"/>
            <person name="Wu L."/>
            <person name="Ma J."/>
        </authorList>
    </citation>
    <scope>NUCLEOTIDE SEQUENCE [LARGE SCALE GENOMIC DNA]</scope>
    <source>
        <strain evidence="4 5">JCM 1405</strain>
    </source>
</reference>
<evidence type="ECO:0000313" key="4">
    <source>
        <dbReference type="EMBL" id="GAA0728985.1"/>
    </source>
</evidence>
<evidence type="ECO:0000259" key="3">
    <source>
        <dbReference type="Pfam" id="PF03358"/>
    </source>
</evidence>
<dbReference type="Pfam" id="PF03358">
    <property type="entry name" value="FMN_red"/>
    <property type="match status" value="1"/>
</dbReference>
<dbReference type="InterPro" id="IPR005025">
    <property type="entry name" value="FMN_Rdtase-like_dom"/>
</dbReference>
<dbReference type="SUPFAM" id="SSF52218">
    <property type="entry name" value="Flavoproteins"/>
    <property type="match status" value="1"/>
</dbReference>
<keyword evidence="1" id="KW-0285">Flavoprotein</keyword>
<proteinExistence type="predicted"/>
<dbReference type="InterPro" id="IPR051796">
    <property type="entry name" value="ISF_SsuE-like"/>
</dbReference>
<keyword evidence="5" id="KW-1185">Reference proteome</keyword>
<evidence type="ECO:0000256" key="1">
    <source>
        <dbReference type="ARBA" id="ARBA00022630"/>
    </source>
</evidence>
<dbReference type="RefSeq" id="WP_343770729.1">
    <property type="nucleotide sequence ID" value="NZ_BAAACF010000006.1"/>
</dbReference>
<protein>
    <submittedName>
        <fullName evidence="4">Flavodoxin family protein</fullName>
    </submittedName>
</protein>
<evidence type="ECO:0000256" key="2">
    <source>
        <dbReference type="ARBA" id="ARBA00022643"/>
    </source>
</evidence>
<gene>
    <name evidence="4" type="ORF">GCM10008905_28420</name>
</gene>
<keyword evidence="2" id="KW-0288">FMN</keyword>
<organism evidence="4 5">
    <name type="scientific">Clostridium malenominatum</name>
    <dbReference type="NCBI Taxonomy" id="1539"/>
    <lineage>
        <taxon>Bacteria</taxon>
        <taxon>Bacillati</taxon>
        <taxon>Bacillota</taxon>
        <taxon>Clostridia</taxon>
        <taxon>Eubacteriales</taxon>
        <taxon>Clostridiaceae</taxon>
        <taxon>Clostridium</taxon>
    </lineage>
</organism>
<evidence type="ECO:0000313" key="5">
    <source>
        <dbReference type="Proteomes" id="UP001500339"/>
    </source>
</evidence>
<dbReference type="Gene3D" id="3.40.50.360">
    <property type="match status" value="1"/>
</dbReference>
<dbReference type="InterPro" id="IPR029039">
    <property type="entry name" value="Flavoprotein-like_sf"/>
</dbReference>
<dbReference type="PANTHER" id="PTHR43278">
    <property type="entry name" value="NAD(P)H-DEPENDENT FMN-CONTAINING OXIDOREDUCTASE YWQN-RELATED"/>
    <property type="match status" value="1"/>
</dbReference>
<accession>A0ABN1J516</accession>
<sequence>MKVIGICGSPRIGNTEFYINLVLDDLKENGFEVELIRLRDKNINQCEGCYKCIENKRCVIEDDFHEIFDKMAKAHGIIVGSPVYNGSITPRLKALLDRAGFSGRWVSNNLKTEDGKYQWGQMLFSNKVFAPVTVARKTGQTFALAQLTLWATVNDFIITGSNYWTVGTAGTSGRVNANEDSEGISIMKHLAHNMNHVITKLND</sequence>
<dbReference type="PANTHER" id="PTHR43278:SF1">
    <property type="entry name" value="IRON-SULFUR FLAVOPROTEIN MJ1083"/>
    <property type="match status" value="1"/>
</dbReference>
<name>A0ABN1J516_9CLOT</name>
<dbReference type="EMBL" id="BAAACF010000006">
    <property type="protein sequence ID" value="GAA0728985.1"/>
    <property type="molecule type" value="Genomic_DNA"/>
</dbReference>
<comment type="caution">
    <text evidence="4">The sequence shown here is derived from an EMBL/GenBank/DDBJ whole genome shotgun (WGS) entry which is preliminary data.</text>
</comment>
<feature type="domain" description="NADPH-dependent FMN reductase-like" evidence="3">
    <location>
        <begin position="1"/>
        <end position="169"/>
    </location>
</feature>
<dbReference type="Proteomes" id="UP001500339">
    <property type="component" value="Unassembled WGS sequence"/>
</dbReference>